<dbReference type="PROSITE" id="PS51257">
    <property type="entry name" value="PROKAR_LIPOPROTEIN"/>
    <property type="match status" value="1"/>
</dbReference>
<name>K9E1A1_9BACE</name>
<dbReference type="STRING" id="742727.HMPREF9447_03706"/>
<proteinExistence type="predicted"/>
<evidence type="ECO:0000313" key="2">
    <source>
        <dbReference type="Proteomes" id="UP000009872"/>
    </source>
</evidence>
<dbReference type="AlphaFoldDB" id="K9E1A1"/>
<gene>
    <name evidence="1" type="ORF">HMPREF9447_03706</name>
</gene>
<dbReference type="RefSeq" id="WP_009131231.1">
    <property type="nucleotide sequence ID" value="NZ_JH992943.1"/>
</dbReference>
<comment type="caution">
    <text evidence="1">The sequence shown here is derived from an EMBL/GenBank/DDBJ whole genome shotgun (WGS) entry which is preliminary data.</text>
</comment>
<organism evidence="1 2">
    <name type="scientific">Bacteroides oleiciplenus YIT 12058</name>
    <dbReference type="NCBI Taxonomy" id="742727"/>
    <lineage>
        <taxon>Bacteria</taxon>
        <taxon>Pseudomonadati</taxon>
        <taxon>Bacteroidota</taxon>
        <taxon>Bacteroidia</taxon>
        <taxon>Bacteroidales</taxon>
        <taxon>Bacteroidaceae</taxon>
        <taxon>Bacteroides</taxon>
    </lineage>
</organism>
<sequence length="148" mass="17077">MKKNIVTRLALYFVVLFVSCSGNSEKEFLMNAIKQANVDTKYEWIIILPGLGCHGCIQEGEFFMQENVSNPQMLFVLTNIESLKIFQQKTDIKVSEHSNIYIDRDNHFKLLTENAIYPCIIHMVDGKISQCIFQSPKTDAFHKLRKSI</sequence>
<dbReference type="PATRIC" id="fig|742727.4.peg.3776"/>
<dbReference type="HOGENOM" id="CLU_1757047_0_0_10"/>
<accession>K9E1A1</accession>
<dbReference type="Proteomes" id="UP000009872">
    <property type="component" value="Unassembled WGS sequence"/>
</dbReference>
<reference evidence="1 2" key="1">
    <citation type="submission" date="2012-09" db="EMBL/GenBank/DDBJ databases">
        <title>The Genome Sequence of Bacteroides oleiciplenus YIT 12058.</title>
        <authorList>
            <consortium name="The Broad Institute Genome Sequencing Platform"/>
            <person name="Earl A."/>
            <person name="Ward D."/>
            <person name="Feldgarden M."/>
            <person name="Gevers D."/>
            <person name="Morotomi M."/>
            <person name="Walker B."/>
            <person name="Young S.K."/>
            <person name="Zeng Q."/>
            <person name="Gargeya S."/>
            <person name="Fitzgerald M."/>
            <person name="Haas B."/>
            <person name="Abouelleil A."/>
            <person name="Alvarado L."/>
            <person name="Arachchi H.M."/>
            <person name="Berlin A.M."/>
            <person name="Chapman S.B."/>
            <person name="Goldberg J."/>
            <person name="Griggs A."/>
            <person name="Gujja S."/>
            <person name="Hansen M."/>
            <person name="Howarth C."/>
            <person name="Imamovic A."/>
            <person name="Larimer J."/>
            <person name="McCowen C."/>
            <person name="Montmayeur A."/>
            <person name="Murphy C."/>
            <person name="Neiman D."/>
            <person name="Pearson M."/>
            <person name="Priest M."/>
            <person name="Roberts A."/>
            <person name="Saif S."/>
            <person name="Shea T."/>
            <person name="Sisk P."/>
            <person name="Sykes S."/>
            <person name="Wortman J."/>
            <person name="Nusbaum C."/>
            <person name="Birren B."/>
        </authorList>
    </citation>
    <scope>NUCLEOTIDE SEQUENCE [LARGE SCALE GENOMIC DNA]</scope>
    <source>
        <strain evidence="1 2">YIT 12058</strain>
    </source>
</reference>
<keyword evidence="2" id="KW-1185">Reference proteome</keyword>
<dbReference type="EMBL" id="ADLF01000015">
    <property type="protein sequence ID" value="EKU89381.1"/>
    <property type="molecule type" value="Genomic_DNA"/>
</dbReference>
<protein>
    <submittedName>
        <fullName evidence="1">Uncharacterized protein</fullName>
    </submittedName>
</protein>
<evidence type="ECO:0000313" key="1">
    <source>
        <dbReference type="EMBL" id="EKU89381.1"/>
    </source>
</evidence>
<dbReference type="eggNOG" id="ENOG5032TE9">
    <property type="taxonomic scope" value="Bacteria"/>
</dbReference>